<comment type="caution">
    <text evidence="8">The sequence shown here is derived from an EMBL/GenBank/DDBJ whole genome shotgun (WGS) entry which is preliminary data.</text>
</comment>
<evidence type="ECO:0000313" key="9">
    <source>
        <dbReference type="Proteomes" id="UP000309128"/>
    </source>
</evidence>
<feature type="transmembrane region" description="Helical" evidence="7">
    <location>
        <begin position="78"/>
        <end position="98"/>
    </location>
</feature>
<evidence type="ECO:0000313" key="8">
    <source>
        <dbReference type="EMBL" id="TMR09226.1"/>
    </source>
</evidence>
<comment type="subcellular location">
    <subcellularLocation>
        <location evidence="1">Cell membrane</location>
        <topology evidence="1">Multi-pass membrane protein</topology>
    </subcellularLocation>
</comment>
<protein>
    <submittedName>
        <fullName evidence="8">Cytochrome c oxidase assembly protein</fullName>
    </submittedName>
</protein>
<evidence type="ECO:0000256" key="4">
    <source>
        <dbReference type="ARBA" id="ARBA00022989"/>
    </source>
</evidence>
<dbReference type="EMBL" id="VCKY01000245">
    <property type="protein sequence ID" value="TMR09226.1"/>
    <property type="molecule type" value="Genomic_DNA"/>
</dbReference>
<evidence type="ECO:0000256" key="1">
    <source>
        <dbReference type="ARBA" id="ARBA00004651"/>
    </source>
</evidence>
<feature type="transmembrane region" description="Helical" evidence="7">
    <location>
        <begin position="118"/>
        <end position="139"/>
    </location>
</feature>
<dbReference type="AlphaFoldDB" id="A0A5S4EZK9"/>
<feature type="transmembrane region" description="Helical" evidence="7">
    <location>
        <begin position="42"/>
        <end position="66"/>
    </location>
</feature>
<evidence type="ECO:0000256" key="5">
    <source>
        <dbReference type="ARBA" id="ARBA00023136"/>
    </source>
</evidence>
<feature type="region of interest" description="Disordered" evidence="6">
    <location>
        <begin position="255"/>
        <end position="275"/>
    </location>
</feature>
<evidence type="ECO:0000256" key="7">
    <source>
        <dbReference type="SAM" id="Phobius"/>
    </source>
</evidence>
<dbReference type="RefSeq" id="WP_138672671.1">
    <property type="nucleotide sequence ID" value="NZ_VCKY01000245.1"/>
</dbReference>
<evidence type="ECO:0000256" key="3">
    <source>
        <dbReference type="ARBA" id="ARBA00022692"/>
    </source>
</evidence>
<evidence type="ECO:0000256" key="2">
    <source>
        <dbReference type="ARBA" id="ARBA00022475"/>
    </source>
</evidence>
<sequence length="275" mass="29479">MVHDGHWHAGASPVLLATALVAVAYLLAAVRRHREPRGWSGWRSASFVTGCLLAAVATMAPLAALAARDFRGHMLQHLLIGMLAPLFLVLGAPMTLLLRSLPTAQGRSLSALLRGRAFHVLANPVTALVLSVGGLVALYCTPLYRHTTTNGWLHEAVHVHFLLSGYLFAWVIAGADPAPRRPPVPARLVALGVAIAVHTGLSQLMYAGLWVDVPVPAEQLRGAAEIMYYGGDLAELLLAAALVAGWRPHSRIRRRPLPAPGLRQRLGTGATQRHD</sequence>
<organism evidence="8 9">
    <name type="scientific">Nonomuraea turkmeniaca</name>
    <dbReference type="NCBI Taxonomy" id="103838"/>
    <lineage>
        <taxon>Bacteria</taxon>
        <taxon>Bacillati</taxon>
        <taxon>Actinomycetota</taxon>
        <taxon>Actinomycetes</taxon>
        <taxon>Streptosporangiales</taxon>
        <taxon>Streptosporangiaceae</taxon>
        <taxon>Nonomuraea</taxon>
    </lineage>
</organism>
<feature type="transmembrane region" description="Helical" evidence="7">
    <location>
        <begin position="6"/>
        <end position="30"/>
    </location>
</feature>
<keyword evidence="2" id="KW-1003">Cell membrane</keyword>
<feature type="transmembrane region" description="Helical" evidence="7">
    <location>
        <begin position="159"/>
        <end position="176"/>
    </location>
</feature>
<dbReference type="GO" id="GO:0005886">
    <property type="term" value="C:plasma membrane"/>
    <property type="evidence" value="ECO:0007669"/>
    <property type="project" value="UniProtKB-SubCell"/>
</dbReference>
<feature type="transmembrane region" description="Helical" evidence="7">
    <location>
        <begin position="188"/>
        <end position="206"/>
    </location>
</feature>
<dbReference type="InterPro" id="IPR019108">
    <property type="entry name" value="Caa3_assmbl_CtaG-rel"/>
</dbReference>
<dbReference type="OrthoDB" id="5024156at2"/>
<keyword evidence="4 7" id="KW-1133">Transmembrane helix</keyword>
<accession>A0A5S4EZK9</accession>
<dbReference type="Pfam" id="PF09678">
    <property type="entry name" value="Caa3_CtaG"/>
    <property type="match status" value="1"/>
</dbReference>
<dbReference type="Proteomes" id="UP000309128">
    <property type="component" value="Unassembled WGS sequence"/>
</dbReference>
<keyword evidence="3 7" id="KW-0812">Transmembrane</keyword>
<keyword evidence="5 7" id="KW-0472">Membrane</keyword>
<feature type="transmembrane region" description="Helical" evidence="7">
    <location>
        <begin position="226"/>
        <end position="246"/>
    </location>
</feature>
<evidence type="ECO:0000256" key="6">
    <source>
        <dbReference type="SAM" id="MobiDB-lite"/>
    </source>
</evidence>
<proteinExistence type="predicted"/>
<gene>
    <name evidence="8" type="ORF">ETD86_44560</name>
</gene>
<reference evidence="8 9" key="1">
    <citation type="submission" date="2019-05" db="EMBL/GenBank/DDBJ databases">
        <title>Draft genome sequence of Nonomuraea turkmeniaca DSM 43926.</title>
        <authorList>
            <person name="Saricaoglu S."/>
            <person name="Isik K."/>
        </authorList>
    </citation>
    <scope>NUCLEOTIDE SEQUENCE [LARGE SCALE GENOMIC DNA]</scope>
    <source>
        <strain evidence="8 9">DSM 43926</strain>
    </source>
</reference>
<keyword evidence="9" id="KW-1185">Reference proteome</keyword>
<name>A0A5S4EZK9_9ACTN</name>